<dbReference type="RefSeq" id="WP_135748203.1">
    <property type="nucleotide sequence ID" value="NZ_RQFL01000007.1"/>
</dbReference>
<proteinExistence type="predicted"/>
<organism evidence="2 4">
    <name type="scientific">Leptospira bourretii</name>
    <dbReference type="NCBI Taxonomy" id="2484962"/>
    <lineage>
        <taxon>Bacteria</taxon>
        <taxon>Pseudomonadati</taxon>
        <taxon>Spirochaetota</taxon>
        <taxon>Spirochaetia</taxon>
        <taxon>Leptospirales</taxon>
        <taxon>Leptospiraceae</taxon>
        <taxon>Leptospira</taxon>
    </lineage>
</organism>
<dbReference type="InterPro" id="IPR038081">
    <property type="entry name" value="CalX-like_sf"/>
</dbReference>
<name>A0A4R9ISW8_9LEPT</name>
<dbReference type="OrthoDB" id="345734at2"/>
<dbReference type="InterPro" id="IPR011448">
    <property type="entry name" value="DUF1554"/>
</dbReference>
<evidence type="ECO:0000259" key="1">
    <source>
        <dbReference type="Pfam" id="PF07588"/>
    </source>
</evidence>
<sequence length="332" mass="35389">MFFRALLFSVLFLSCSKNSYNNPCDPKSKSFAMTFLLMAVSGEQKNACFPGITIKDQVGILLSATTGRLSEHGGNATIGSSLTYKLGFGSEPKEDVNVNIVVSNPSYATVSPTTIVWTPNDWPSEKMITVTAVNDTLLNGTRDFLIRLVPTSADSTLRLQERLISMQILDNDKRLFVNSTLTKGNLGGIAGADATCSSDPKCPVGSQCKAMIATDSGIRRATITGDVGDGQLDWVLKPFASYVQSDNTTPIGTTNAVSLFTLPIVNGIESPGVTTWTGFGTSWQSDPNNCSNWTNSISGNGIVGSSSSNNVALLNNLNVACTSDLKFYCAEQ</sequence>
<protein>
    <submittedName>
        <fullName evidence="2">DUF1554 domain-containing protein</fullName>
    </submittedName>
</protein>
<dbReference type="InterPro" id="IPR016186">
    <property type="entry name" value="C-type_lectin-like/link_sf"/>
</dbReference>
<evidence type="ECO:0000313" key="3">
    <source>
        <dbReference type="EMBL" id="TGK94572.1"/>
    </source>
</evidence>
<gene>
    <name evidence="2" type="ORF">EHQ23_13660</name>
    <name evidence="3" type="ORF">EHQ26_01090</name>
</gene>
<evidence type="ECO:0000313" key="4">
    <source>
        <dbReference type="Proteomes" id="UP000297394"/>
    </source>
</evidence>
<feature type="domain" description="DUF1554" evidence="1">
    <location>
        <begin position="181"/>
        <end position="307"/>
    </location>
</feature>
<dbReference type="EMBL" id="RQFM01000022">
    <property type="protein sequence ID" value="TGK85676.1"/>
    <property type="molecule type" value="Genomic_DNA"/>
</dbReference>
<reference evidence="3" key="1">
    <citation type="submission" date="2018-10" db="EMBL/GenBank/DDBJ databases">
        <authorList>
            <person name="Vincent A.T."/>
            <person name="Schiettekatte O."/>
            <person name="Bourhy P."/>
            <person name="Veyrier F.J."/>
            <person name="Picardeau M."/>
        </authorList>
    </citation>
    <scope>NUCLEOTIDE SEQUENCE</scope>
    <source>
        <strain evidence="3">201800281</strain>
    </source>
</reference>
<reference evidence="4 5" key="2">
    <citation type="journal article" date="2019" name="PLoS Negl. Trop. Dis.">
        <title>Revisiting the worldwide diversity of Leptospira species in the environment.</title>
        <authorList>
            <person name="Vincent A.T."/>
            <person name="Schiettekatte O."/>
            <person name="Bourhy P."/>
            <person name="Veyrier F.J."/>
            <person name="Picardeau M."/>
        </authorList>
    </citation>
    <scope>NUCLEOTIDE SEQUENCE [LARGE SCALE GENOMIC DNA]</scope>
    <source>
        <strain evidence="2 4">201800280</strain>
        <strain evidence="5">201800281</strain>
    </source>
</reference>
<dbReference type="SUPFAM" id="SSF56436">
    <property type="entry name" value="C-type lectin-like"/>
    <property type="match status" value="1"/>
</dbReference>
<dbReference type="PROSITE" id="PS51257">
    <property type="entry name" value="PROKAR_LIPOPROTEIN"/>
    <property type="match status" value="1"/>
</dbReference>
<evidence type="ECO:0000313" key="5">
    <source>
        <dbReference type="Proteomes" id="UP000297918"/>
    </source>
</evidence>
<accession>A0A4R9ISW8</accession>
<dbReference type="Pfam" id="PF07588">
    <property type="entry name" value="DUF1554"/>
    <property type="match status" value="1"/>
</dbReference>
<keyword evidence="5" id="KW-1185">Reference proteome</keyword>
<dbReference type="EMBL" id="RQFL01000007">
    <property type="protein sequence ID" value="TGK94572.1"/>
    <property type="molecule type" value="Genomic_DNA"/>
</dbReference>
<dbReference type="SUPFAM" id="SSF141072">
    <property type="entry name" value="CalX-like"/>
    <property type="match status" value="1"/>
</dbReference>
<evidence type="ECO:0000313" key="2">
    <source>
        <dbReference type="EMBL" id="TGK85676.1"/>
    </source>
</evidence>
<comment type="caution">
    <text evidence="2">The sequence shown here is derived from an EMBL/GenBank/DDBJ whole genome shotgun (WGS) entry which is preliminary data.</text>
</comment>
<dbReference type="AlphaFoldDB" id="A0A4R9ISW8"/>
<dbReference type="Proteomes" id="UP000297394">
    <property type="component" value="Unassembled WGS sequence"/>
</dbReference>
<dbReference type="InterPro" id="IPR016187">
    <property type="entry name" value="CTDL_fold"/>
</dbReference>
<dbReference type="Proteomes" id="UP000297918">
    <property type="component" value="Unassembled WGS sequence"/>
</dbReference>
<dbReference type="Gene3D" id="3.10.100.10">
    <property type="entry name" value="Mannose-Binding Protein A, subunit A"/>
    <property type="match status" value="1"/>
</dbReference>